<dbReference type="InterPro" id="IPR032816">
    <property type="entry name" value="VTT_dom"/>
</dbReference>
<keyword evidence="4 7" id="KW-0812">Transmembrane</keyword>
<feature type="transmembrane region" description="Helical" evidence="7">
    <location>
        <begin position="143"/>
        <end position="164"/>
    </location>
</feature>
<dbReference type="InterPro" id="IPR000326">
    <property type="entry name" value="PAP2/HPO"/>
</dbReference>
<dbReference type="GO" id="GO:0005886">
    <property type="term" value="C:plasma membrane"/>
    <property type="evidence" value="ECO:0007669"/>
    <property type="project" value="UniProtKB-SubCell"/>
</dbReference>
<dbReference type="RefSeq" id="WP_114697020.1">
    <property type="nucleotide sequence ID" value="NZ_QQOH01000005.1"/>
</dbReference>
<comment type="subcellular location">
    <subcellularLocation>
        <location evidence="1">Cell membrane</location>
        <topology evidence="1">Multi-pass membrane protein</topology>
    </subcellularLocation>
</comment>
<feature type="transmembrane region" description="Helical" evidence="7">
    <location>
        <begin position="384"/>
        <end position="406"/>
    </location>
</feature>
<keyword evidence="6 7" id="KW-0472">Membrane</keyword>
<evidence type="ECO:0000256" key="1">
    <source>
        <dbReference type="ARBA" id="ARBA00004651"/>
    </source>
</evidence>
<dbReference type="Pfam" id="PF09335">
    <property type="entry name" value="VTT_dom"/>
    <property type="match status" value="1"/>
</dbReference>
<dbReference type="Proteomes" id="UP000253769">
    <property type="component" value="Unassembled WGS sequence"/>
</dbReference>
<evidence type="ECO:0000313" key="9">
    <source>
        <dbReference type="EMBL" id="RDE18442.1"/>
    </source>
</evidence>
<feature type="domain" description="Phosphatidic acid phosphatase type 2/haloperoxidase" evidence="8">
    <location>
        <begin position="316"/>
        <end position="427"/>
    </location>
</feature>
<dbReference type="Pfam" id="PF01569">
    <property type="entry name" value="PAP2"/>
    <property type="match status" value="1"/>
</dbReference>
<proteinExistence type="inferred from homology"/>
<feature type="transmembrane region" description="Helical" evidence="7">
    <location>
        <begin position="354"/>
        <end position="375"/>
    </location>
</feature>
<dbReference type="EMBL" id="QQOH01000005">
    <property type="protein sequence ID" value="RDE18442.1"/>
    <property type="molecule type" value="Genomic_DNA"/>
</dbReference>
<keyword evidence="3" id="KW-1003">Cell membrane</keyword>
<comment type="caution">
    <text evidence="9">The sequence shown here is derived from an EMBL/GenBank/DDBJ whole genome shotgun (WGS) entry which is preliminary data.</text>
</comment>
<feature type="transmembrane region" description="Helical" evidence="7">
    <location>
        <begin position="57"/>
        <end position="80"/>
    </location>
</feature>
<reference evidence="9 10" key="1">
    <citation type="submission" date="2018-07" db="EMBL/GenBank/DDBJ databases">
        <title>Motiliproteus coralliicola sp. nov., a bacterium isolated from Coral.</title>
        <authorList>
            <person name="Wang G."/>
        </authorList>
    </citation>
    <scope>NUCLEOTIDE SEQUENCE [LARGE SCALE GENOMIC DNA]</scope>
    <source>
        <strain evidence="9 10">C34</strain>
    </source>
</reference>
<dbReference type="Gene3D" id="1.20.144.10">
    <property type="entry name" value="Phosphatidic acid phosphatase type 2/haloperoxidase"/>
    <property type="match status" value="1"/>
</dbReference>
<evidence type="ECO:0000256" key="6">
    <source>
        <dbReference type="ARBA" id="ARBA00023136"/>
    </source>
</evidence>
<evidence type="ECO:0000256" key="2">
    <source>
        <dbReference type="ARBA" id="ARBA00010792"/>
    </source>
</evidence>
<keyword evidence="5 7" id="KW-1133">Transmembrane helix</keyword>
<dbReference type="AlphaFoldDB" id="A0A369W968"/>
<feature type="transmembrane region" description="Helical" evidence="7">
    <location>
        <begin position="412"/>
        <end position="430"/>
    </location>
</feature>
<dbReference type="SMART" id="SM00014">
    <property type="entry name" value="acidPPc"/>
    <property type="match status" value="1"/>
</dbReference>
<feature type="transmembrane region" description="Helical" evidence="7">
    <location>
        <begin position="184"/>
        <end position="207"/>
    </location>
</feature>
<gene>
    <name evidence="9" type="ORF">DV711_17495</name>
</gene>
<evidence type="ECO:0000256" key="7">
    <source>
        <dbReference type="SAM" id="Phobius"/>
    </source>
</evidence>
<protein>
    <submittedName>
        <fullName evidence="9">Phosphatase PAP2 family protein</fullName>
    </submittedName>
</protein>
<dbReference type="InterPro" id="IPR032818">
    <property type="entry name" value="DedA-like"/>
</dbReference>
<feature type="transmembrane region" description="Helical" evidence="7">
    <location>
        <begin position="285"/>
        <end position="308"/>
    </location>
</feature>
<evidence type="ECO:0000256" key="5">
    <source>
        <dbReference type="ARBA" id="ARBA00022989"/>
    </source>
</evidence>
<sequence>MSETLSILIDWLDQHPHWTLMAIGLSAFVESLALIGVIVPGVALLYALALLAGSAELNLGLCLLAAMLGAIAGDLLSFALGRYAHQPALRHWPFNRYPDWVTRGERFFQRYGGYSVAIGRFVGPIRPVLPFVAGMLQMAPPRFIAINLASALLWAPVYILPGYLLGKLGRETLPELSNLGENGMLNLLLLGLLLLIPLIAFGLHRWLHPEHPHHQRLARSLQLKPLRSPRSDELPLASALLAGVALIGFTLLSLSVVLGNPLAPLDQGLHQLSQLLRTNSLDHGFIAITLIGDGWLLGGLSLVIALSLATQQQWIAALHWLVAILAVLSLNTLAKNGFVTERPQVLLEPLQSYSFPSGHTSATALWYCLLAAFIAQHWPYRRRWLCYAATLLPISAVALSRLYLGVHWFSDIVGGLLLGLTVAGLIRLSYSRFDRQPIHWPVWLWPLLLLCIAVYIGLRFEHALQLYQTARG</sequence>
<dbReference type="SUPFAM" id="SSF48317">
    <property type="entry name" value="Acid phosphatase/Vanadium-dependent haloperoxidase"/>
    <property type="match status" value="1"/>
</dbReference>
<keyword evidence="10" id="KW-1185">Reference proteome</keyword>
<accession>A0A369W968</accession>
<dbReference type="CDD" id="cd03392">
    <property type="entry name" value="PAP2_like_2"/>
    <property type="match status" value="1"/>
</dbReference>
<comment type="similarity">
    <text evidence="2">Belongs to the DedA family.</text>
</comment>
<evidence type="ECO:0000256" key="4">
    <source>
        <dbReference type="ARBA" id="ARBA00022692"/>
    </source>
</evidence>
<feature type="transmembrane region" description="Helical" evidence="7">
    <location>
        <begin position="20"/>
        <end position="51"/>
    </location>
</feature>
<feature type="transmembrane region" description="Helical" evidence="7">
    <location>
        <begin position="315"/>
        <end position="334"/>
    </location>
</feature>
<name>A0A369W968_9GAMM</name>
<evidence type="ECO:0000256" key="3">
    <source>
        <dbReference type="ARBA" id="ARBA00022475"/>
    </source>
</evidence>
<feature type="transmembrane region" description="Helical" evidence="7">
    <location>
        <begin position="234"/>
        <end position="258"/>
    </location>
</feature>
<dbReference type="OrthoDB" id="9780918at2"/>
<evidence type="ECO:0000259" key="8">
    <source>
        <dbReference type="SMART" id="SM00014"/>
    </source>
</evidence>
<feature type="transmembrane region" description="Helical" evidence="7">
    <location>
        <begin position="442"/>
        <end position="458"/>
    </location>
</feature>
<dbReference type="InterPro" id="IPR036938">
    <property type="entry name" value="PAP2/HPO_sf"/>
</dbReference>
<organism evidence="9 10">
    <name type="scientific">Motiliproteus coralliicola</name>
    <dbReference type="NCBI Taxonomy" id="2283196"/>
    <lineage>
        <taxon>Bacteria</taxon>
        <taxon>Pseudomonadati</taxon>
        <taxon>Pseudomonadota</taxon>
        <taxon>Gammaproteobacteria</taxon>
        <taxon>Oceanospirillales</taxon>
        <taxon>Oceanospirillaceae</taxon>
        <taxon>Motiliproteus</taxon>
    </lineage>
</organism>
<evidence type="ECO:0000313" key="10">
    <source>
        <dbReference type="Proteomes" id="UP000253769"/>
    </source>
</evidence>
<dbReference type="PANTHER" id="PTHR30353:SF15">
    <property type="entry name" value="INNER MEMBRANE PROTEIN YABI"/>
    <property type="match status" value="1"/>
</dbReference>
<dbReference type="PANTHER" id="PTHR30353">
    <property type="entry name" value="INNER MEMBRANE PROTEIN DEDA-RELATED"/>
    <property type="match status" value="1"/>
</dbReference>